<sequence length="100" mass="11224">MTDEKAAVDAPGEDEIRRKRIRVRAWRRGMREMDILMGGFVEARLATLDEAALAELEALLELPDDEVFRWLSGAEAPPPGRATPLLKAIIAFHRHDGPIH</sequence>
<dbReference type="InterPro" id="IPR036714">
    <property type="entry name" value="SDH_sf"/>
</dbReference>
<proteinExistence type="inferred from homology"/>
<dbReference type="PANTHER" id="PTHR12469">
    <property type="entry name" value="PROTEIN EMI5 HOMOLOG, MITOCHONDRIAL"/>
    <property type="match status" value="1"/>
</dbReference>
<gene>
    <name evidence="4" type="ORF">V3H18_10680</name>
</gene>
<comment type="similarity">
    <text evidence="1">Belongs to the SdhE FAD assembly factor family.</text>
</comment>
<protein>
    <recommendedName>
        <fullName evidence="2">FAD assembly factor SdhE</fullName>
    </recommendedName>
</protein>
<evidence type="ECO:0000256" key="1">
    <source>
        <dbReference type="ARBA" id="ARBA00008571"/>
    </source>
</evidence>
<organism evidence="4 5">
    <name type="scientific">Methylocystis borbori</name>
    <dbReference type="NCBI Taxonomy" id="3118750"/>
    <lineage>
        <taxon>Bacteria</taxon>
        <taxon>Pseudomonadati</taxon>
        <taxon>Pseudomonadota</taxon>
        <taxon>Alphaproteobacteria</taxon>
        <taxon>Hyphomicrobiales</taxon>
        <taxon>Methylocystaceae</taxon>
        <taxon>Methylocystis</taxon>
    </lineage>
</organism>
<name>A0ABU7XIM0_9HYPH</name>
<dbReference type="Pfam" id="PF03937">
    <property type="entry name" value="Sdh5"/>
    <property type="match status" value="1"/>
</dbReference>
<evidence type="ECO:0000256" key="2">
    <source>
        <dbReference type="ARBA" id="ARBA00019418"/>
    </source>
</evidence>
<reference evidence="4 5" key="1">
    <citation type="submission" date="2024-02" db="EMBL/GenBank/DDBJ databases">
        <authorList>
            <person name="Grouzdev D."/>
        </authorList>
    </citation>
    <scope>NUCLEOTIDE SEQUENCE [LARGE SCALE GENOMIC DNA]</scope>
    <source>
        <strain evidence="4 5">9N</strain>
    </source>
</reference>
<dbReference type="RefSeq" id="WP_332082027.1">
    <property type="nucleotide sequence ID" value="NZ_JAZHYN010000029.1"/>
</dbReference>
<evidence type="ECO:0000313" key="5">
    <source>
        <dbReference type="Proteomes" id="UP001350748"/>
    </source>
</evidence>
<evidence type="ECO:0000313" key="4">
    <source>
        <dbReference type="EMBL" id="MEF3366999.1"/>
    </source>
</evidence>
<dbReference type="PANTHER" id="PTHR12469:SF2">
    <property type="entry name" value="SUCCINATE DEHYDROGENASE ASSEMBLY FACTOR 2, MITOCHONDRIAL"/>
    <property type="match status" value="1"/>
</dbReference>
<dbReference type="SUPFAM" id="SSF109910">
    <property type="entry name" value="YgfY-like"/>
    <property type="match status" value="1"/>
</dbReference>
<keyword evidence="5" id="KW-1185">Reference proteome</keyword>
<dbReference type="EMBL" id="JAZHYN010000029">
    <property type="protein sequence ID" value="MEF3366999.1"/>
    <property type="molecule type" value="Genomic_DNA"/>
</dbReference>
<evidence type="ECO:0000256" key="3">
    <source>
        <dbReference type="ARBA" id="ARBA00023186"/>
    </source>
</evidence>
<comment type="caution">
    <text evidence="4">The sequence shown here is derived from an EMBL/GenBank/DDBJ whole genome shotgun (WGS) entry which is preliminary data.</text>
</comment>
<dbReference type="Proteomes" id="UP001350748">
    <property type="component" value="Unassembled WGS sequence"/>
</dbReference>
<keyword evidence="3" id="KW-0143">Chaperone</keyword>
<accession>A0ABU7XIM0</accession>
<dbReference type="InterPro" id="IPR005631">
    <property type="entry name" value="SDH"/>
</dbReference>
<dbReference type="Gene3D" id="1.10.150.250">
    <property type="entry name" value="Flavinator of succinate dehydrogenase"/>
    <property type="match status" value="1"/>
</dbReference>